<dbReference type="eggNOG" id="COG0604">
    <property type="taxonomic scope" value="Bacteria"/>
</dbReference>
<dbReference type="KEGG" id="dpt:Deipr_1000"/>
<protein>
    <submittedName>
        <fullName evidence="2">Quinone oxidoreductase, YhdH/YhfP family</fullName>
    </submittedName>
</protein>
<dbReference type="NCBIfam" id="TIGR02823">
    <property type="entry name" value="oxido_YhdH"/>
    <property type="match status" value="1"/>
</dbReference>
<dbReference type="InterPro" id="IPR036291">
    <property type="entry name" value="NAD(P)-bd_dom_sf"/>
</dbReference>
<evidence type="ECO:0000313" key="3">
    <source>
        <dbReference type="Proteomes" id="UP000007718"/>
    </source>
</evidence>
<dbReference type="SMART" id="SM00829">
    <property type="entry name" value="PKS_ER"/>
    <property type="match status" value="1"/>
</dbReference>
<proteinExistence type="predicted"/>
<keyword evidence="3" id="KW-1185">Reference proteome</keyword>
<dbReference type="InterPro" id="IPR051397">
    <property type="entry name" value="Zn-ADH-like_protein"/>
</dbReference>
<organism evidence="2 3">
    <name type="scientific">Deinococcus proteolyticus (strain ATCC 35074 / DSM 20540 / JCM 6276 / NBRC 101906 / NCIMB 13154 / VKM Ac-1939 / CCM 2703 / MRP)</name>
    <dbReference type="NCBI Taxonomy" id="693977"/>
    <lineage>
        <taxon>Bacteria</taxon>
        <taxon>Thermotogati</taxon>
        <taxon>Deinococcota</taxon>
        <taxon>Deinococci</taxon>
        <taxon>Deinococcales</taxon>
        <taxon>Deinococcaceae</taxon>
        <taxon>Deinococcus</taxon>
    </lineage>
</organism>
<dbReference type="SUPFAM" id="SSF51735">
    <property type="entry name" value="NAD(P)-binding Rossmann-fold domains"/>
    <property type="match status" value="1"/>
</dbReference>
<name>F0RN14_DEIPM</name>
<dbReference type="PANTHER" id="PTHR43677">
    <property type="entry name" value="SHORT-CHAIN DEHYDROGENASE/REDUCTASE"/>
    <property type="match status" value="1"/>
</dbReference>
<dbReference type="Gene3D" id="3.90.180.10">
    <property type="entry name" value="Medium-chain alcohol dehydrogenases, catalytic domain"/>
    <property type="match status" value="1"/>
</dbReference>
<reference evidence="2 3" key="2">
    <citation type="journal article" date="2012" name="Stand. Genomic Sci.">
        <title>Complete genome sequence of the orange-red pigmented, radioresistant Deinococcus proteolyticus type strain (MRP(T)).</title>
        <authorList>
            <person name="Copeland A."/>
            <person name="Zeytun A."/>
            <person name="Yassawong M."/>
            <person name="Nolan M."/>
            <person name="Lucas S."/>
            <person name="Hammon N."/>
            <person name="Deshpande S."/>
            <person name="Cheng J.F."/>
            <person name="Han C."/>
            <person name="Tapia R."/>
            <person name="Goodwin L.A."/>
            <person name="Pitluck S."/>
            <person name="Mavromatis K."/>
            <person name="Liolios K."/>
            <person name="Pagani I."/>
            <person name="Ivanova N."/>
            <person name="Mikhailova N."/>
            <person name="Pati A."/>
            <person name="Chen A."/>
            <person name="Palaniappan K."/>
            <person name="Land M."/>
            <person name="Hauser L."/>
            <person name="Jeffries C.D."/>
            <person name="Brambilla E.M."/>
            <person name="Rohde M."/>
            <person name="Sikorski J."/>
            <person name="Pukall R."/>
            <person name="Goker M."/>
            <person name="Detter J.C."/>
            <person name="Woyke T."/>
            <person name="Bristow J."/>
            <person name="Eisen J.A."/>
            <person name="Markowitz V."/>
            <person name="Hugenholtz P."/>
            <person name="Kyrpides N.C."/>
            <person name="Klenk H.P."/>
            <person name="Lapidus A."/>
        </authorList>
    </citation>
    <scope>NUCLEOTIDE SEQUENCE [LARGE SCALE GENOMIC DNA]</scope>
    <source>
        <strain evidence="3">ATCC 35074 / DSM 20540 / JCM 6276 / NBRC 101906 / NCIMB 13154 / VKM Ac-1939 / CCM 2703 / MRP</strain>
    </source>
</reference>
<feature type="domain" description="Enoyl reductase (ER)" evidence="1">
    <location>
        <begin position="23"/>
        <end position="335"/>
    </location>
</feature>
<dbReference type="EMBL" id="CP002536">
    <property type="protein sequence ID" value="ADY26156.1"/>
    <property type="molecule type" value="Genomic_DNA"/>
</dbReference>
<dbReference type="AlphaFoldDB" id="F0RN14"/>
<dbReference type="STRING" id="693977.Deipr_1000"/>
<sequence length="345" mass="35746">MPIPPQFRALQATRLASAHPGQGHAVEPTVLTPADLPPGDVVVRVTHSSLNYKDGLALQGRPGILKAFPIVPGIDLAGEVVEGGGEGFGPGDRVVVTGWGIGENTSGGYAEYARVQSGWAEPLPPGTDAAWAMAVGTAGFTAMLAVLALERHTLYGSVLDGPVLVTGATGGVGSVAVALLAAAGYEVHASTGKLQEEAYLRELGASAVLHRDEVSSLNRPLESERWAAAIDTVGGSTLSGVMSALRRQGAVAVCGLAGSAELTATVFPLILRGVSLLGIDSVACPRPLRREAWARLARDLPAERLAPMTQTYGLDDLPQLSRRILDGELRGRSVIEVAQPHSSRG</sequence>
<dbReference type="GO" id="GO:0043957">
    <property type="term" value="F:acryloyl-CoA reductase (NADPH) activity"/>
    <property type="evidence" value="ECO:0007669"/>
    <property type="project" value="TreeGrafter"/>
</dbReference>
<dbReference type="InterPro" id="IPR011032">
    <property type="entry name" value="GroES-like_sf"/>
</dbReference>
<dbReference type="Proteomes" id="UP000007718">
    <property type="component" value="Chromosome"/>
</dbReference>
<dbReference type="SUPFAM" id="SSF50129">
    <property type="entry name" value="GroES-like"/>
    <property type="match status" value="1"/>
</dbReference>
<dbReference type="CDD" id="cd08288">
    <property type="entry name" value="MDR_yhdh"/>
    <property type="match status" value="1"/>
</dbReference>
<dbReference type="InterPro" id="IPR014188">
    <property type="entry name" value="Acrylyl-CoA_reductase_AcuI"/>
</dbReference>
<dbReference type="InterPro" id="IPR013154">
    <property type="entry name" value="ADH-like_N"/>
</dbReference>
<dbReference type="OrthoDB" id="9782155at2"/>
<dbReference type="Pfam" id="PF08240">
    <property type="entry name" value="ADH_N"/>
    <property type="match status" value="1"/>
</dbReference>
<dbReference type="HOGENOM" id="CLU_026673_26_3_0"/>
<dbReference type="InterPro" id="IPR020843">
    <property type="entry name" value="ER"/>
</dbReference>
<dbReference type="PANTHER" id="PTHR43677:SF1">
    <property type="entry name" value="ACRYLYL-COA REDUCTASE ACUI-RELATED"/>
    <property type="match status" value="1"/>
</dbReference>
<dbReference type="RefSeq" id="WP_013614765.1">
    <property type="nucleotide sequence ID" value="NC_015161.1"/>
</dbReference>
<evidence type="ECO:0000313" key="2">
    <source>
        <dbReference type="EMBL" id="ADY26156.1"/>
    </source>
</evidence>
<accession>F0RN14</accession>
<dbReference type="Pfam" id="PF00107">
    <property type="entry name" value="ADH_zinc_N"/>
    <property type="match status" value="1"/>
</dbReference>
<gene>
    <name evidence="2" type="ordered locus">Deipr_1000</name>
</gene>
<dbReference type="InterPro" id="IPR013149">
    <property type="entry name" value="ADH-like_C"/>
</dbReference>
<dbReference type="Gene3D" id="3.40.50.720">
    <property type="entry name" value="NAD(P)-binding Rossmann-like Domain"/>
    <property type="match status" value="1"/>
</dbReference>
<evidence type="ECO:0000259" key="1">
    <source>
        <dbReference type="SMART" id="SM00829"/>
    </source>
</evidence>
<reference evidence="3" key="1">
    <citation type="submission" date="2011-02" db="EMBL/GenBank/DDBJ databases">
        <title>The complete sequence of chromosome of Deinococcus proteolyticus DSM 20540.</title>
        <authorList>
            <consortium name="US DOE Joint Genome Institute (JGI-PGF)"/>
            <person name="Lucas S."/>
            <person name="Copeland A."/>
            <person name="Lapidus A."/>
            <person name="Bruce D."/>
            <person name="Goodwin L."/>
            <person name="Pitluck S."/>
            <person name="Kyrpides N."/>
            <person name="Mavromatis K."/>
            <person name="Pagani I."/>
            <person name="Ivanova N."/>
            <person name="Ovchinnikova G."/>
            <person name="Zeytun A."/>
            <person name="Detter J.C."/>
            <person name="Han C."/>
            <person name="Land M."/>
            <person name="Hauser L."/>
            <person name="Markowitz V."/>
            <person name="Cheng J.-F."/>
            <person name="Hugenholtz P."/>
            <person name="Woyke T."/>
            <person name="Wu D."/>
            <person name="Pukall R."/>
            <person name="Steenblock K."/>
            <person name="Brambilla E."/>
            <person name="Klenk H.-P."/>
            <person name="Eisen J.A."/>
        </authorList>
    </citation>
    <scope>NUCLEOTIDE SEQUENCE [LARGE SCALE GENOMIC DNA]</scope>
    <source>
        <strain evidence="3">ATCC 35074 / DSM 20540 / JCM 6276 / NBRC 101906 / NCIMB 13154 / VKM Ac-1939 / CCM 2703 / MRP</strain>
    </source>
</reference>